<gene>
    <name evidence="2" type="ORF">GCM10023195_73480</name>
</gene>
<protein>
    <submittedName>
        <fullName evidence="2">Uncharacterized protein</fullName>
    </submittedName>
</protein>
<evidence type="ECO:0000256" key="1">
    <source>
        <dbReference type="SAM" id="MobiDB-lite"/>
    </source>
</evidence>
<keyword evidence="3" id="KW-1185">Reference proteome</keyword>
<sequence length="58" mass="5732">MPAMVRGAAGPAAAASASKKRKRLGHARVAPGSAGADMEQAATRTTAQRDLITAASVA</sequence>
<comment type="caution">
    <text evidence="2">The sequence shown here is derived from an EMBL/GenBank/DDBJ whole genome shotgun (WGS) entry which is preliminary data.</text>
</comment>
<proteinExistence type="predicted"/>
<organism evidence="2 3">
    <name type="scientific">Actinoallomurus liliacearum</name>
    <dbReference type="NCBI Taxonomy" id="1080073"/>
    <lineage>
        <taxon>Bacteria</taxon>
        <taxon>Bacillati</taxon>
        <taxon>Actinomycetota</taxon>
        <taxon>Actinomycetes</taxon>
        <taxon>Streptosporangiales</taxon>
        <taxon>Thermomonosporaceae</taxon>
        <taxon>Actinoallomurus</taxon>
    </lineage>
</organism>
<feature type="region of interest" description="Disordered" evidence="1">
    <location>
        <begin position="1"/>
        <end position="45"/>
    </location>
</feature>
<dbReference type="EMBL" id="BAABHJ010000032">
    <property type="protein sequence ID" value="GAA4616508.1"/>
    <property type="molecule type" value="Genomic_DNA"/>
</dbReference>
<accession>A0ABP8TWN5</accession>
<name>A0ABP8TWN5_9ACTN</name>
<dbReference type="Proteomes" id="UP001500212">
    <property type="component" value="Unassembled WGS sequence"/>
</dbReference>
<evidence type="ECO:0000313" key="2">
    <source>
        <dbReference type="EMBL" id="GAA4616508.1"/>
    </source>
</evidence>
<feature type="compositionally biased region" description="Low complexity" evidence="1">
    <location>
        <begin position="1"/>
        <end position="17"/>
    </location>
</feature>
<reference evidence="3" key="1">
    <citation type="journal article" date="2019" name="Int. J. Syst. Evol. Microbiol.">
        <title>The Global Catalogue of Microorganisms (GCM) 10K type strain sequencing project: providing services to taxonomists for standard genome sequencing and annotation.</title>
        <authorList>
            <consortium name="The Broad Institute Genomics Platform"/>
            <consortium name="The Broad Institute Genome Sequencing Center for Infectious Disease"/>
            <person name="Wu L."/>
            <person name="Ma J."/>
        </authorList>
    </citation>
    <scope>NUCLEOTIDE SEQUENCE [LARGE SCALE GENOMIC DNA]</scope>
    <source>
        <strain evidence="3">JCM 17938</strain>
    </source>
</reference>
<evidence type="ECO:0000313" key="3">
    <source>
        <dbReference type="Proteomes" id="UP001500212"/>
    </source>
</evidence>